<dbReference type="InterPro" id="IPR013083">
    <property type="entry name" value="Znf_RING/FYVE/PHD"/>
</dbReference>
<evidence type="ECO:0000256" key="5">
    <source>
        <dbReference type="SAM" id="MobiDB-lite"/>
    </source>
</evidence>
<dbReference type="PANTHER" id="PTHR47636:SF1">
    <property type="entry name" value="TRANSCRIPTIONAL REGULATORY PROTEIN RCO1"/>
    <property type="match status" value="1"/>
</dbReference>
<feature type="compositionally biased region" description="Low complexity" evidence="5">
    <location>
        <begin position="209"/>
        <end position="218"/>
    </location>
</feature>
<accession>A0A4S8ZFR8</accession>
<dbReference type="Gene3D" id="3.30.40.10">
    <property type="entry name" value="Zinc/RING finger domain, C3HC4 (zinc finger)"/>
    <property type="match status" value="2"/>
</dbReference>
<feature type="compositionally biased region" description="Low complexity" evidence="5">
    <location>
        <begin position="517"/>
        <end position="533"/>
    </location>
</feature>
<feature type="compositionally biased region" description="Low complexity" evidence="5">
    <location>
        <begin position="391"/>
        <end position="404"/>
    </location>
</feature>
<dbReference type="GO" id="GO:0032221">
    <property type="term" value="C:Rpd3S complex"/>
    <property type="evidence" value="ECO:0007669"/>
    <property type="project" value="TreeGrafter"/>
</dbReference>
<evidence type="ECO:0000256" key="3">
    <source>
        <dbReference type="ARBA" id="ARBA00022833"/>
    </source>
</evidence>
<dbReference type="EMBL" id="QZAN01000018">
    <property type="protein sequence ID" value="THW64669.1"/>
    <property type="molecule type" value="Genomic_DNA"/>
</dbReference>
<dbReference type="CDD" id="cd15534">
    <property type="entry name" value="PHD2_PHF12_Rco1"/>
    <property type="match status" value="1"/>
</dbReference>
<feature type="compositionally biased region" description="Low complexity" evidence="5">
    <location>
        <begin position="186"/>
        <end position="201"/>
    </location>
</feature>
<feature type="compositionally biased region" description="Basic and acidic residues" evidence="5">
    <location>
        <begin position="466"/>
        <end position="485"/>
    </location>
</feature>
<dbReference type="PROSITE" id="PS01359">
    <property type="entry name" value="ZF_PHD_1"/>
    <property type="match status" value="1"/>
</dbReference>
<dbReference type="GO" id="GO:0006357">
    <property type="term" value="P:regulation of transcription by RNA polymerase II"/>
    <property type="evidence" value="ECO:0007669"/>
    <property type="project" value="TreeGrafter"/>
</dbReference>
<dbReference type="Proteomes" id="UP000310421">
    <property type="component" value="Unassembled WGS sequence"/>
</dbReference>
<evidence type="ECO:0000313" key="7">
    <source>
        <dbReference type="EMBL" id="THW64669.1"/>
    </source>
</evidence>
<dbReference type="InterPro" id="IPR052819">
    <property type="entry name" value="Chromatin_regulatory_protein"/>
</dbReference>
<feature type="compositionally biased region" description="Polar residues" evidence="5">
    <location>
        <begin position="999"/>
        <end position="1020"/>
    </location>
</feature>
<feature type="region of interest" description="Disordered" evidence="5">
    <location>
        <begin position="592"/>
        <end position="625"/>
    </location>
</feature>
<evidence type="ECO:0000256" key="2">
    <source>
        <dbReference type="ARBA" id="ARBA00022771"/>
    </source>
</evidence>
<dbReference type="InterPro" id="IPR019786">
    <property type="entry name" value="Zinc_finger_PHD-type_CS"/>
</dbReference>
<dbReference type="GO" id="GO:0008270">
    <property type="term" value="F:zinc ion binding"/>
    <property type="evidence" value="ECO:0007669"/>
    <property type="project" value="UniProtKB-KW"/>
</dbReference>
<keyword evidence="3" id="KW-0862">Zinc</keyword>
<feature type="compositionally biased region" description="Polar residues" evidence="5">
    <location>
        <begin position="104"/>
        <end position="123"/>
    </location>
</feature>
<feature type="region of interest" description="Disordered" evidence="5">
    <location>
        <begin position="994"/>
        <end position="1020"/>
    </location>
</feature>
<dbReference type="InterPro" id="IPR011011">
    <property type="entry name" value="Znf_FYVE_PHD"/>
</dbReference>
<dbReference type="InterPro" id="IPR019787">
    <property type="entry name" value="Znf_PHD-finger"/>
</dbReference>
<dbReference type="SUPFAM" id="SSF57903">
    <property type="entry name" value="FYVE/PHD zinc finger"/>
    <property type="match status" value="2"/>
</dbReference>
<feature type="compositionally biased region" description="Polar residues" evidence="5">
    <location>
        <begin position="168"/>
        <end position="185"/>
    </location>
</feature>
<evidence type="ECO:0000313" key="8">
    <source>
        <dbReference type="Proteomes" id="UP000310421"/>
    </source>
</evidence>
<feature type="compositionally biased region" description="Basic residues" evidence="5">
    <location>
        <begin position="151"/>
        <end position="160"/>
    </location>
</feature>
<proteinExistence type="predicted"/>
<feature type="region of interest" description="Disordered" evidence="5">
    <location>
        <begin position="324"/>
        <end position="494"/>
    </location>
</feature>
<dbReference type="AlphaFoldDB" id="A0A4S8ZFR8"/>
<evidence type="ECO:0000259" key="6">
    <source>
        <dbReference type="PROSITE" id="PS50016"/>
    </source>
</evidence>
<gene>
    <name evidence="7" type="ORF">D6D20_02710</name>
</gene>
<keyword evidence="1" id="KW-0479">Metal-binding</keyword>
<feature type="domain" description="PHD-type" evidence="6">
    <location>
        <begin position="627"/>
        <end position="677"/>
    </location>
</feature>
<comment type="caution">
    <text evidence="7">The sequence shown here is derived from an EMBL/GenBank/DDBJ whole genome shotgun (WGS) entry which is preliminary data.</text>
</comment>
<feature type="region of interest" description="Disordered" evidence="5">
    <location>
        <begin position="1"/>
        <end position="227"/>
    </location>
</feature>
<keyword evidence="2 4" id="KW-0863">Zinc-finger</keyword>
<dbReference type="SMART" id="SM00249">
    <property type="entry name" value="PHD"/>
    <property type="match status" value="2"/>
</dbReference>
<organism evidence="7 8">
    <name type="scientific">Aureobasidium pullulans</name>
    <name type="common">Black yeast</name>
    <name type="synonym">Pullularia pullulans</name>
    <dbReference type="NCBI Taxonomy" id="5580"/>
    <lineage>
        <taxon>Eukaryota</taxon>
        <taxon>Fungi</taxon>
        <taxon>Dikarya</taxon>
        <taxon>Ascomycota</taxon>
        <taxon>Pezizomycotina</taxon>
        <taxon>Dothideomycetes</taxon>
        <taxon>Dothideomycetidae</taxon>
        <taxon>Dothideales</taxon>
        <taxon>Saccotheciaceae</taxon>
        <taxon>Aureobasidium</taxon>
    </lineage>
</organism>
<evidence type="ECO:0000256" key="4">
    <source>
        <dbReference type="PROSITE-ProRule" id="PRU00146"/>
    </source>
</evidence>
<sequence length="1042" mass="113859">MSRSEASKWRVSEPDTKNNPLSKSESDSASGEASGQNRSVAQPPAPNVSTQDWIEPPLASPIPSFEDHGGGPYGVLEDMQALGSRPTAKVRGRVKPDGPRKNALNKSLANPMATASNQATPETTPAPMEVLPEQPLVIVDDERDDDYTPRPSKKPAKARLSRSAAINAKSTASPKPTTPSVTASETPVPSSVATPVASATPVAPPVAPPASSAPTASARHPPNPLPKDEVIRHLKAFDRVVPIPSDPDQRNLHNVVKAAVRKSMEVGNKILGLAIQDVYLESFSDPRLVHLLKGILDQTSTPGEIAVFREHINQAKKKIKAKETAMKKKLPSEIKRTSSPAPEMVPRPSIENQAVPRKPKISLKMTKNTKAVSKPVDSPAPLPAKTKPRASSVSSSSSLSSLTSIEETPEPQALMAPHYSPPPYPPRSTVAPTTLAAPVDTNGSGKRSSMEAGNDEDDRQFQAKKQKLDETVNRDAPTEESHVRPDLSAIPKVHKNLMVPPVQLTASDARSRDISADAASSLTEVSSPLSSTSRRNTPKRTSMPAKLFKKKAKTKNSYVSPISGTTRSILSDSTLPRIRDYDYQNANHNFACRPVKKQAPGQSADEDGTSRRASPGGPDVNEESDNNDYCTACNTSGFLLCCDGCDSSFHLHCLDPPLSQDAPELNEAWYCFGCTAKRAQPQRHSRGLFAALLLNLDKRNPSNFVLPQDIREYFDGVATAKDGKFVEQLATKTRRGAGYDELPDHFKTKDAKGQAILCYNCSLSSLGRREIITCDQCSAHWHLDCLDPPLANAPYRDHTGRKIRDWLCPLHADHALRAMEVPRLADRQFQRERRIHMRRPRGAKVVDTALNRDFINDGVIEIANDSSDDDSEFEEVDVSGVVYRLPEKGIKLDFIDRVRRGRAAEQYYSNPQAYSRPNKRRAMEQTDFFRRSFVEQRTALDLVGLANQQADLDFNGDQVSGLLTTLILLNTVTDSIYQAEAPADVVAQMIEAEKEAKSSDTTGPPSPPASDQHTEQSLAQQRKSLELLQTLIARKLAAMPDQ</sequence>
<dbReference type="Pfam" id="PF00628">
    <property type="entry name" value="PHD"/>
    <property type="match status" value="2"/>
</dbReference>
<dbReference type="PROSITE" id="PS50016">
    <property type="entry name" value="ZF_PHD_2"/>
    <property type="match status" value="1"/>
</dbReference>
<feature type="compositionally biased region" description="Basic and acidic residues" evidence="5">
    <location>
        <begin position="1"/>
        <end position="16"/>
    </location>
</feature>
<evidence type="ECO:0000256" key="1">
    <source>
        <dbReference type="ARBA" id="ARBA00022723"/>
    </source>
</evidence>
<name>A0A4S8ZFR8_AURPU</name>
<feature type="region of interest" description="Disordered" evidence="5">
    <location>
        <begin position="517"/>
        <end position="546"/>
    </location>
</feature>
<feature type="compositionally biased region" description="Basic and acidic residues" evidence="5">
    <location>
        <begin position="324"/>
        <end position="336"/>
    </location>
</feature>
<reference evidence="7 8" key="1">
    <citation type="submission" date="2018-10" db="EMBL/GenBank/DDBJ databases">
        <title>Fifty Aureobasidium pullulans genomes reveal a recombining polyextremotolerant generalist.</title>
        <authorList>
            <person name="Gostincar C."/>
            <person name="Turk M."/>
            <person name="Zajc J."/>
            <person name="Gunde-Cimerman N."/>
        </authorList>
    </citation>
    <scope>NUCLEOTIDE SEQUENCE [LARGE SCALE GENOMIC DNA]</scope>
    <source>
        <strain evidence="7 8">EXF-10751</strain>
    </source>
</reference>
<dbReference type="InterPro" id="IPR001965">
    <property type="entry name" value="Znf_PHD"/>
</dbReference>
<dbReference type="PANTHER" id="PTHR47636">
    <property type="entry name" value="TRANSCRIPTIONAL REGULATORY PROTEIN RCO1"/>
    <property type="match status" value="1"/>
</dbReference>
<protein>
    <recommendedName>
        <fullName evidence="6">PHD-type domain-containing protein</fullName>
    </recommendedName>
</protein>